<evidence type="ECO:0000256" key="11">
    <source>
        <dbReference type="ARBA" id="ARBA00048679"/>
    </source>
</evidence>
<keyword evidence="4" id="KW-0723">Serine/threonine-protein kinase</keyword>
<evidence type="ECO:0000313" key="15">
    <source>
        <dbReference type="EMBL" id="KAL3103252.1"/>
    </source>
</evidence>
<feature type="region of interest" description="Disordered" evidence="13">
    <location>
        <begin position="423"/>
        <end position="452"/>
    </location>
</feature>
<evidence type="ECO:0000256" key="12">
    <source>
        <dbReference type="PROSITE-ProRule" id="PRU10141"/>
    </source>
</evidence>
<evidence type="ECO:0000256" key="10">
    <source>
        <dbReference type="ARBA" id="ARBA00047899"/>
    </source>
</evidence>
<evidence type="ECO:0000256" key="9">
    <source>
        <dbReference type="ARBA" id="ARBA00023200"/>
    </source>
</evidence>
<dbReference type="PANTHER" id="PTHR22984:SF25">
    <property type="entry name" value="PROTEIN KINASE DOMAIN-CONTAINING PROTEIN"/>
    <property type="match status" value="1"/>
</dbReference>
<evidence type="ECO:0000256" key="4">
    <source>
        <dbReference type="ARBA" id="ARBA00022527"/>
    </source>
</evidence>
<dbReference type="FunFam" id="1.10.510.10:FF:000708">
    <property type="entry name" value="serine/threonine-protein kinase par-1-like"/>
    <property type="match status" value="1"/>
</dbReference>
<comment type="catalytic activity">
    <reaction evidence="11">
        <text>L-seryl-[protein] + ATP = O-phospho-L-seryl-[protein] + ADP + H(+)</text>
        <dbReference type="Rhea" id="RHEA:17989"/>
        <dbReference type="Rhea" id="RHEA-COMP:9863"/>
        <dbReference type="Rhea" id="RHEA-COMP:11604"/>
        <dbReference type="ChEBI" id="CHEBI:15378"/>
        <dbReference type="ChEBI" id="CHEBI:29999"/>
        <dbReference type="ChEBI" id="CHEBI:30616"/>
        <dbReference type="ChEBI" id="CHEBI:83421"/>
        <dbReference type="ChEBI" id="CHEBI:456216"/>
        <dbReference type="EC" id="2.7.11.1"/>
    </reaction>
</comment>
<proteinExistence type="predicted"/>
<dbReference type="SUPFAM" id="SSF56112">
    <property type="entry name" value="Protein kinase-like (PK-like)"/>
    <property type="match status" value="1"/>
</dbReference>
<feature type="compositionally biased region" description="Low complexity" evidence="13">
    <location>
        <begin position="330"/>
        <end position="340"/>
    </location>
</feature>
<evidence type="ECO:0000256" key="13">
    <source>
        <dbReference type="SAM" id="MobiDB-lite"/>
    </source>
</evidence>
<keyword evidence="9" id="KW-1035">Host cytoplasm</keyword>
<dbReference type="Gene3D" id="3.30.200.20">
    <property type="entry name" value="Phosphorylase Kinase, domain 1"/>
    <property type="match status" value="1"/>
</dbReference>
<dbReference type="InterPro" id="IPR017441">
    <property type="entry name" value="Protein_kinase_ATP_BS"/>
</dbReference>
<sequence>MQRLKKMTIGGGIATSNVPQKQQPQAVSPDSNGDKERPPYDLHFFERNYKLGPELGRGGFGVVYSGFRVADREPVAIKYVARRNVTDWAQLRGKDVPLEIALLEKCSACPGVILLLDWFERYDGFLIVMERPSPYCDLFDFITVRGALDESVTRFFFKQIVDTAIACAGRSVVHRDIKDENVIIDMKTGQLKLIDFGSGAFLKNGEYTDFEGTRVYSPPEWILHARYDGLKATVWSLGILLYDMVAGDIPFHRDHEICGGVVRWRRQVPSECKDLIMRCLEVDPDRRCTLHDILSHPWMNNANTRPLNADEFLQIKSQQRKNEPAEEAAADSSAQFHRPLSSPPEKPSSKRQQSLGTKKAEQKSDKKQPKQQLKRKTDRNSKGGAINGAMSSPKTREEIMPKECQQRITGGEHIYAPTVPAQYGTASGKSPRWKEEHALANDESRSDDNWLFGGSEPSERTFICENNTIAPSASTSATSASTQHTKRPLTLAHDSLSKSAAVPSGSNHPTPTGDCTRFRYQYNGFCCCGCKMCLVGGASSEQSLLPSSVLFGGGPTVPSPHPFSFGLAAVVDSCCLPGQPLLQETHSDLPTYGQSHRRNVQNERPSSLSIFNRHSGCCCGGIAKKYGQPVVYPCTTTIVARLSGTAATVSSAKHSHQTEGNKRPASSQSQQPHQQGKKTVDSGFCSGSSGLALCSGGGVLARSPPGANFMFGSF</sequence>
<reference evidence="15 16" key="1">
    <citation type="submission" date="2024-10" db="EMBL/GenBank/DDBJ databases">
        <authorList>
            <person name="Kim D."/>
        </authorList>
    </citation>
    <scope>NUCLEOTIDE SEQUENCE [LARGE SCALE GENOMIC DNA]</scope>
    <source>
        <strain evidence="15">Taebaek</strain>
    </source>
</reference>
<organism evidence="15 16">
    <name type="scientific">Heterodera schachtii</name>
    <name type="common">Sugarbeet cyst nematode worm</name>
    <name type="synonym">Tylenchus schachtii</name>
    <dbReference type="NCBI Taxonomy" id="97005"/>
    <lineage>
        <taxon>Eukaryota</taxon>
        <taxon>Metazoa</taxon>
        <taxon>Ecdysozoa</taxon>
        <taxon>Nematoda</taxon>
        <taxon>Chromadorea</taxon>
        <taxon>Rhabditida</taxon>
        <taxon>Tylenchina</taxon>
        <taxon>Tylenchomorpha</taxon>
        <taxon>Tylenchoidea</taxon>
        <taxon>Heteroderidae</taxon>
        <taxon>Heteroderinae</taxon>
        <taxon>Heterodera</taxon>
    </lineage>
</organism>
<keyword evidence="8 12" id="KW-0067">ATP-binding</keyword>
<evidence type="ECO:0000256" key="3">
    <source>
        <dbReference type="ARBA" id="ARBA00016885"/>
    </source>
</evidence>
<dbReference type="CDD" id="cd14005">
    <property type="entry name" value="STKc_PIM"/>
    <property type="match status" value="1"/>
</dbReference>
<comment type="subcellular location">
    <subcellularLocation>
        <location evidence="1">Host cytoplasm</location>
    </subcellularLocation>
</comment>
<protein>
    <recommendedName>
        <fullName evidence="3">Serine/threonine-protein kinase 1</fullName>
        <ecNumber evidence="2">2.7.11.1</ecNumber>
    </recommendedName>
</protein>
<feature type="domain" description="Protein kinase" evidence="14">
    <location>
        <begin position="49"/>
        <end position="299"/>
    </location>
</feature>
<evidence type="ECO:0000256" key="1">
    <source>
        <dbReference type="ARBA" id="ARBA00004192"/>
    </source>
</evidence>
<dbReference type="EC" id="2.7.11.1" evidence="2"/>
<dbReference type="GO" id="GO:0005524">
    <property type="term" value="F:ATP binding"/>
    <property type="evidence" value="ECO:0007669"/>
    <property type="project" value="UniProtKB-UniRule"/>
</dbReference>
<accession>A0ABD2KJY2</accession>
<dbReference type="InterPro" id="IPR008271">
    <property type="entry name" value="Ser/Thr_kinase_AS"/>
</dbReference>
<feature type="compositionally biased region" description="Basic and acidic residues" evidence="13">
    <location>
        <begin position="358"/>
        <end position="368"/>
    </location>
</feature>
<name>A0ABD2KJY2_HETSC</name>
<evidence type="ECO:0000259" key="14">
    <source>
        <dbReference type="PROSITE" id="PS50011"/>
    </source>
</evidence>
<dbReference type="AlphaFoldDB" id="A0ABD2KJY2"/>
<dbReference type="PROSITE" id="PS00107">
    <property type="entry name" value="PROTEIN_KINASE_ATP"/>
    <property type="match status" value="1"/>
</dbReference>
<dbReference type="Proteomes" id="UP001620645">
    <property type="component" value="Unassembled WGS sequence"/>
</dbReference>
<evidence type="ECO:0000313" key="16">
    <source>
        <dbReference type="Proteomes" id="UP001620645"/>
    </source>
</evidence>
<dbReference type="InterPro" id="IPR000719">
    <property type="entry name" value="Prot_kinase_dom"/>
</dbReference>
<comment type="caution">
    <text evidence="15">The sequence shown here is derived from an EMBL/GenBank/DDBJ whole genome shotgun (WGS) entry which is preliminary data.</text>
</comment>
<evidence type="ECO:0000256" key="6">
    <source>
        <dbReference type="ARBA" id="ARBA00022741"/>
    </source>
</evidence>
<keyword evidence="5" id="KW-0808">Transferase</keyword>
<dbReference type="GO" id="GO:0030430">
    <property type="term" value="C:host cell cytoplasm"/>
    <property type="evidence" value="ECO:0007669"/>
    <property type="project" value="UniProtKB-SubCell"/>
</dbReference>
<dbReference type="PROSITE" id="PS00108">
    <property type="entry name" value="PROTEIN_KINASE_ST"/>
    <property type="match status" value="1"/>
</dbReference>
<feature type="compositionally biased region" description="Polar residues" evidence="13">
    <location>
        <begin position="14"/>
        <end position="31"/>
    </location>
</feature>
<feature type="compositionally biased region" description="Basic and acidic residues" evidence="13">
    <location>
        <begin position="432"/>
        <end position="448"/>
    </location>
</feature>
<dbReference type="SMART" id="SM00220">
    <property type="entry name" value="S_TKc"/>
    <property type="match status" value="1"/>
</dbReference>
<dbReference type="Gene3D" id="1.10.510.10">
    <property type="entry name" value="Transferase(Phosphotransferase) domain 1"/>
    <property type="match status" value="1"/>
</dbReference>
<feature type="region of interest" description="Disordered" evidence="13">
    <location>
        <begin position="649"/>
        <end position="682"/>
    </location>
</feature>
<evidence type="ECO:0000256" key="8">
    <source>
        <dbReference type="ARBA" id="ARBA00022840"/>
    </source>
</evidence>
<dbReference type="PANTHER" id="PTHR22984">
    <property type="entry name" value="SERINE/THREONINE-PROTEIN KINASE PIM"/>
    <property type="match status" value="1"/>
</dbReference>
<feature type="region of interest" description="Disordered" evidence="13">
    <location>
        <begin position="318"/>
        <end position="399"/>
    </location>
</feature>
<evidence type="ECO:0000256" key="5">
    <source>
        <dbReference type="ARBA" id="ARBA00022679"/>
    </source>
</evidence>
<evidence type="ECO:0000256" key="7">
    <source>
        <dbReference type="ARBA" id="ARBA00022777"/>
    </source>
</evidence>
<dbReference type="Pfam" id="PF00069">
    <property type="entry name" value="Pkinase"/>
    <property type="match status" value="1"/>
</dbReference>
<keyword evidence="16" id="KW-1185">Reference proteome</keyword>
<dbReference type="PROSITE" id="PS50011">
    <property type="entry name" value="PROTEIN_KINASE_DOM"/>
    <property type="match status" value="1"/>
</dbReference>
<feature type="binding site" evidence="12">
    <location>
        <position position="78"/>
    </location>
    <ligand>
        <name>ATP</name>
        <dbReference type="ChEBI" id="CHEBI:30616"/>
    </ligand>
</feature>
<keyword evidence="7" id="KW-0418">Kinase</keyword>
<gene>
    <name evidence="15" type="ORF">niasHS_002438</name>
</gene>
<keyword evidence="6 12" id="KW-0547">Nucleotide-binding</keyword>
<evidence type="ECO:0000256" key="2">
    <source>
        <dbReference type="ARBA" id="ARBA00012513"/>
    </source>
</evidence>
<feature type="region of interest" description="Disordered" evidence="13">
    <location>
        <begin position="1"/>
        <end position="36"/>
    </location>
</feature>
<dbReference type="EMBL" id="JBICCN010000015">
    <property type="protein sequence ID" value="KAL3103252.1"/>
    <property type="molecule type" value="Genomic_DNA"/>
</dbReference>
<dbReference type="InterPro" id="IPR051138">
    <property type="entry name" value="PIM_Ser/Thr_kinase"/>
</dbReference>
<dbReference type="FunFam" id="3.30.200.20:FF:000547">
    <property type="entry name" value="Serine/threonine-protein kinase prk-2"/>
    <property type="match status" value="1"/>
</dbReference>
<comment type="catalytic activity">
    <reaction evidence="10">
        <text>L-threonyl-[protein] + ATP = O-phospho-L-threonyl-[protein] + ADP + H(+)</text>
        <dbReference type="Rhea" id="RHEA:46608"/>
        <dbReference type="Rhea" id="RHEA-COMP:11060"/>
        <dbReference type="Rhea" id="RHEA-COMP:11605"/>
        <dbReference type="ChEBI" id="CHEBI:15378"/>
        <dbReference type="ChEBI" id="CHEBI:30013"/>
        <dbReference type="ChEBI" id="CHEBI:30616"/>
        <dbReference type="ChEBI" id="CHEBI:61977"/>
        <dbReference type="ChEBI" id="CHEBI:456216"/>
        <dbReference type="EC" id="2.7.11.1"/>
    </reaction>
</comment>
<dbReference type="InterPro" id="IPR011009">
    <property type="entry name" value="Kinase-like_dom_sf"/>
</dbReference>
<dbReference type="GO" id="GO:0004674">
    <property type="term" value="F:protein serine/threonine kinase activity"/>
    <property type="evidence" value="ECO:0007669"/>
    <property type="project" value="UniProtKB-KW"/>
</dbReference>